<evidence type="ECO:0000313" key="3">
    <source>
        <dbReference type="Proteomes" id="UP001367508"/>
    </source>
</evidence>
<dbReference type="AlphaFoldDB" id="A0AAN9JZZ3"/>
<dbReference type="Proteomes" id="UP001367508">
    <property type="component" value="Unassembled WGS sequence"/>
</dbReference>
<dbReference type="GO" id="GO:0006511">
    <property type="term" value="P:ubiquitin-dependent protein catabolic process"/>
    <property type="evidence" value="ECO:0007669"/>
    <property type="project" value="TreeGrafter"/>
</dbReference>
<evidence type="ECO:0000256" key="1">
    <source>
        <dbReference type="SAM" id="MobiDB-lite"/>
    </source>
</evidence>
<keyword evidence="3" id="KW-1185">Reference proteome</keyword>
<feature type="region of interest" description="Disordered" evidence="1">
    <location>
        <begin position="121"/>
        <end position="140"/>
    </location>
</feature>
<dbReference type="PANTHER" id="PTHR47094:SF1">
    <property type="entry name" value="RING-TYPE E3 UBIQUITIN TRANSFERASE"/>
    <property type="match status" value="1"/>
</dbReference>
<evidence type="ECO:0000313" key="2">
    <source>
        <dbReference type="EMBL" id="KAK7308445.1"/>
    </source>
</evidence>
<reference evidence="2 3" key="1">
    <citation type="submission" date="2024-01" db="EMBL/GenBank/DDBJ databases">
        <title>The genomes of 5 underutilized Papilionoideae crops provide insights into root nodulation and disease resistanc.</title>
        <authorList>
            <person name="Jiang F."/>
        </authorList>
    </citation>
    <scope>NUCLEOTIDE SEQUENCE [LARGE SCALE GENOMIC DNA]</scope>
    <source>
        <strain evidence="2">LVBAO_FW01</strain>
        <tissue evidence="2">Leaves</tissue>
    </source>
</reference>
<name>A0AAN9JZZ3_CANGL</name>
<proteinExistence type="predicted"/>
<comment type="caution">
    <text evidence="2">The sequence shown here is derived from an EMBL/GenBank/DDBJ whole genome shotgun (WGS) entry which is preliminary data.</text>
</comment>
<sequence length="199" mass="22682">MVALGHVCNPLQELPRHHPLRVGEMSSRPVRSYRRRKMNLELDLNRDPPPEIVREDVEGPSQQPQVPTIDVDAIDDDVVESSPRAFAQAKINARRIRRRIIVDVDSEDQTRRDLPNQTIINLESSSSSMSENSRKSPEPPKELVFNCPICMAPLVEEMSTSYLKDLHPNRIEEKSGNGRNFIHCTLDNDLDNAGWMSCF</sequence>
<dbReference type="PANTHER" id="PTHR47094">
    <property type="entry name" value="ELFLESS, ISOFORM B"/>
    <property type="match status" value="1"/>
</dbReference>
<dbReference type="InterPro" id="IPR049627">
    <property type="entry name" value="SLX8"/>
</dbReference>
<accession>A0AAN9JZZ3</accession>
<dbReference type="EMBL" id="JAYMYQ010000010">
    <property type="protein sequence ID" value="KAK7308445.1"/>
    <property type="molecule type" value="Genomic_DNA"/>
</dbReference>
<dbReference type="GO" id="GO:0061630">
    <property type="term" value="F:ubiquitin protein ligase activity"/>
    <property type="evidence" value="ECO:0007669"/>
    <property type="project" value="InterPro"/>
</dbReference>
<protein>
    <submittedName>
        <fullName evidence="2">Uncharacterized protein</fullName>
    </submittedName>
</protein>
<dbReference type="GO" id="GO:0033768">
    <property type="term" value="C:SUMO-targeted ubiquitin ligase complex"/>
    <property type="evidence" value="ECO:0007669"/>
    <property type="project" value="TreeGrafter"/>
</dbReference>
<gene>
    <name evidence="2" type="ORF">VNO77_42050</name>
</gene>
<organism evidence="2 3">
    <name type="scientific">Canavalia gladiata</name>
    <name type="common">Sword bean</name>
    <name type="synonym">Dolichos gladiatus</name>
    <dbReference type="NCBI Taxonomy" id="3824"/>
    <lineage>
        <taxon>Eukaryota</taxon>
        <taxon>Viridiplantae</taxon>
        <taxon>Streptophyta</taxon>
        <taxon>Embryophyta</taxon>
        <taxon>Tracheophyta</taxon>
        <taxon>Spermatophyta</taxon>
        <taxon>Magnoliopsida</taxon>
        <taxon>eudicotyledons</taxon>
        <taxon>Gunneridae</taxon>
        <taxon>Pentapetalae</taxon>
        <taxon>rosids</taxon>
        <taxon>fabids</taxon>
        <taxon>Fabales</taxon>
        <taxon>Fabaceae</taxon>
        <taxon>Papilionoideae</taxon>
        <taxon>50 kb inversion clade</taxon>
        <taxon>NPAAA clade</taxon>
        <taxon>indigoferoid/millettioid clade</taxon>
        <taxon>Phaseoleae</taxon>
        <taxon>Canavalia</taxon>
    </lineage>
</organism>
<dbReference type="GO" id="GO:0140082">
    <property type="term" value="F:SUMO-ubiquitin ligase activity"/>
    <property type="evidence" value="ECO:0007669"/>
    <property type="project" value="TreeGrafter"/>
</dbReference>
<dbReference type="GO" id="GO:0032183">
    <property type="term" value="F:SUMO binding"/>
    <property type="evidence" value="ECO:0007669"/>
    <property type="project" value="TreeGrafter"/>
</dbReference>